<dbReference type="Proteomes" id="UP001497497">
    <property type="component" value="Unassembled WGS sequence"/>
</dbReference>
<evidence type="ECO:0000256" key="1">
    <source>
        <dbReference type="SAM" id="Coils"/>
    </source>
</evidence>
<feature type="region of interest" description="Disordered" evidence="2">
    <location>
        <begin position="90"/>
        <end position="125"/>
    </location>
</feature>
<organism evidence="4 5">
    <name type="scientific">Lymnaea stagnalis</name>
    <name type="common">Great pond snail</name>
    <name type="synonym">Helix stagnalis</name>
    <dbReference type="NCBI Taxonomy" id="6523"/>
    <lineage>
        <taxon>Eukaryota</taxon>
        <taxon>Metazoa</taxon>
        <taxon>Spiralia</taxon>
        <taxon>Lophotrochozoa</taxon>
        <taxon>Mollusca</taxon>
        <taxon>Gastropoda</taxon>
        <taxon>Heterobranchia</taxon>
        <taxon>Euthyneura</taxon>
        <taxon>Panpulmonata</taxon>
        <taxon>Hygrophila</taxon>
        <taxon>Lymnaeoidea</taxon>
        <taxon>Lymnaeidae</taxon>
        <taxon>Lymnaea</taxon>
    </lineage>
</organism>
<proteinExistence type="predicted"/>
<sequence>MFIVVKLCAVIFIALTLKIKNKMADALVQMALVLILNAVLISCQETSALPGSNPQTVVLQSPSSYLPTDEVWQYDTRPVLATTPGDYGVVEPNTTQALSSPASPAESENTTSGIGSESVDSSKSGQADDLAAYLVQKMGEIFYGEDTPKEEVKDTHSLSNCSEPVGLSQFSSSVPDSVQAYFDDDVTFHGMCKKLFAPSVVEQLQSGCPRGGWCLGDGVRQNLMLTMESFYMEGPFCSNALWNCLNSMYKVRFDCEGKLILFMINAVRLLCDMEKAATKMTTQCYGRTLEALYVTYADLTHPNGTHTDQLNQQDCNDFRVQMTSTYLCADVNCEYDQTMILEMFEPRKNLPEAPLDTVESCNLTKTCPTGGDVLGEETTTFGESYDDYLNELKELEDEIEDAIKVADGDELTESVSVAPTVDNNERTGEGGSEQFDGDINTGSTGMFDEDRPMLYGLITMTIVLMVGLVGVAYIGFRRYRRTLFANYRRGYSQLTEEESKMLRQEYN</sequence>
<keyword evidence="3" id="KW-0812">Transmembrane</keyword>
<evidence type="ECO:0000313" key="5">
    <source>
        <dbReference type="Proteomes" id="UP001497497"/>
    </source>
</evidence>
<keyword evidence="1" id="KW-0175">Coiled coil</keyword>
<keyword evidence="3" id="KW-1133">Transmembrane helix</keyword>
<feature type="compositionally biased region" description="Low complexity" evidence="2">
    <location>
        <begin position="99"/>
        <end position="108"/>
    </location>
</feature>
<feature type="coiled-coil region" evidence="1">
    <location>
        <begin position="385"/>
        <end position="412"/>
    </location>
</feature>
<dbReference type="AlphaFoldDB" id="A0AAV2HXA5"/>
<feature type="region of interest" description="Disordered" evidence="2">
    <location>
        <begin position="421"/>
        <end position="440"/>
    </location>
</feature>
<comment type="caution">
    <text evidence="4">The sequence shown here is derived from an EMBL/GenBank/DDBJ whole genome shotgun (WGS) entry which is preliminary data.</text>
</comment>
<evidence type="ECO:0000256" key="3">
    <source>
        <dbReference type="SAM" id="Phobius"/>
    </source>
</evidence>
<accession>A0AAV2HXA5</accession>
<gene>
    <name evidence="4" type="ORF">GSLYS_00012658001</name>
</gene>
<protein>
    <submittedName>
        <fullName evidence="4">Uncharacterized protein</fullName>
    </submittedName>
</protein>
<feature type="transmembrane region" description="Helical" evidence="3">
    <location>
        <begin position="453"/>
        <end position="476"/>
    </location>
</feature>
<evidence type="ECO:0000313" key="4">
    <source>
        <dbReference type="EMBL" id="CAL1538837.1"/>
    </source>
</evidence>
<evidence type="ECO:0000256" key="2">
    <source>
        <dbReference type="SAM" id="MobiDB-lite"/>
    </source>
</evidence>
<keyword evidence="5" id="KW-1185">Reference proteome</keyword>
<name>A0AAV2HXA5_LYMST</name>
<dbReference type="EMBL" id="CAXITT010000314">
    <property type="protein sequence ID" value="CAL1538837.1"/>
    <property type="molecule type" value="Genomic_DNA"/>
</dbReference>
<reference evidence="4 5" key="1">
    <citation type="submission" date="2024-04" db="EMBL/GenBank/DDBJ databases">
        <authorList>
            <consortium name="Genoscope - CEA"/>
            <person name="William W."/>
        </authorList>
    </citation>
    <scope>NUCLEOTIDE SEQUENCE [LARGE SCALE GENOMIC DNA]</scope>
</reference>
<feature type="compositionally biased region" description="Polar residues" evidence="2">
    <location>
        <begin position="109"/>
        <end position="125"/>
    </location>
</feature>
<keyword evidence="3" id="KW-0472">Membrane</keyword>